<proteinExistence type="predicted"/>
<sequence>MLIGTLSACSPADRFLKAGDQLAMSGFTAHYANTTARYEMMNLLPAGVMTYRPTTSGPVYLYADRIGCGCVYMGSQSAFIDYTRHTLEPVPSQPAMTAEINQHPGWDWSVWSANADPGPNQPKHVIGAEW</sequence>
<name>A0A967BAG4_9PROT</name>
<dbReference type="AlphaFoldDB" id="A0A967BAG4"/>
<dbReference type="Proteomes" id="UP000597459">
    <property type="component" value="Unassembled WGS sequence"/>
</dbReference>
<protein>
    <submittedName>
        <fullName evidence="1">Uncharacterized protein</fullName>
    </submittedName>
</protein>
<gene>
    <name evidence="1" type="ORF">GOB87_05570</name>
</gene>
<accession>A0A967BAG4</accession>
<comment type="caution">
    <text evidence="1">The sequence shown here is derived from an EMBL/GenBank/DDBJ whole genome shotgun (WGS) entry which is preliminary data.</text>
</comment>
<evidence type="ECO:0000313" key="1">
    <source>
        <dbReference type="EMBL" id="NHO53433.1"/>
    </source>
</evidence>
<dbReference type="EMBL" id="WOTH01000008">
    <property type="protein sequence ID" value="NHO53433.1"/>
    <property type="molecule type" value="Genomic_DNA"/>
</dbReference>
<organism evidence="1 2">
    <name type="scientific">Acetobacter estunensis</name>
    <dbReference type="NCBI Taxonomy" id="104097"/>
    <lineage>
        <taxon>Bacteria</taxon>
        <taxon>Pseudomonadati</taxon>
        <taxon>Pseudomonadota</taxon>
        <taxon>Alphaproteobacteria</taxon>
        <taxon>Acetobacterales</taxon>
        <taxon>Acetobacteraceae</taxon>
        <taxon>Acetobacter</taxon>
    </lineage>
</organism>
<keyword evidence="2" id="KW-1185">Reference proteome</keyword>
<reference evidence="1" key="1">
    <citation type="submission" date="2019-11" db="EMBL/GenBank/DDBJ databases">
        <title>Description of new Acetobacter species.</title>
        <authorList>
            <person name="Cleenwerck I."/>
            <person name="Sombolestani A.S."/>
        </authorList>
    </citation>
    <scope>NUCLEOTIDE SEQUENCE</scope>
    <source>
        <strain evidence="1">LMG 1626</strain>
    </source>
</reference>
<evidence type="ECO:0000313" key="2">
    <source>
        <dbReference type="Proteomes" id="UP000597459"/>
    </source>
</evidence>